<dbReference type="EMBL" id="JACEIK010003094">
    <property type="protein sequence ID" value="MCD9640257.1"/>
    <property type="molecule type" value="Genomic_DNA"/>
</dbReference>
<feature type="region of interest" description="Disordered" evidence="1">
    <location>
        <begin position="1"/>
        <end position="32"/>
    </location>
</feature>
<reference evidence="2 3" key="1">
    <citation type="journal article" date="2021" name="BMC Genomics">
        <title>Datura genome reveals duplications of psychoactive alkaloid biosynthetic genes and high mutation rate following tissue culture.</title>
        <authorList>
            <person name="Rajewski A."/>
            <person name="Carter-House D."/>
            <person name="Stajich J."/>
            <person name="Litt A."/>
        </authorList>
    </citation>
    <scope>NUCLEOTIDE SEQUENCE [LARGE SCALE GENOMIC DNA]</scope>
    <source>
        <strain evidence="2">AR-01</strain>
    </source>
</reference>
<organism evidence="2 3">
    <name type="scientific">Datura stramonium</name>
    <name type="common">Jimsonweed</name>
    <name type="synonym">Common thornapple</name>
    <dbReference type="NCBI Taxonomy" id="4076"/>
    <lineage>
        <taxon>Eukaryota</taxon>
        <taxon>Viridiplantae</taxon>
        <taxon>Streptophyta</taxon>
        <taxon>Embryophyta</taxon>
        <taxon>Tracheophyta</taxon>
        <taxon>Spermatophyta</taxon>
        <taxon>Magnoliopsida</taxon>
        <taxon>eudicotyledons</taxon>
        <taxon>Gunneridae</taxon>
        <taxon>Pentapetalae</taxon>
        <taxon>asterids</taxon>
        <taxon>lamiids</taxon>
        <taxon>Solanales</taxon>
        <taxon>Solanaceae</taxon>
        <taxon>Solanoideae</taxon>
        <taxon>Datureae</taxon>
        <taxon>Datura</taxon>
    </lineage>
</organism>
<evidence type="ECO:0000313" key="2">
    <source>
        <dbReference type="EMBL" id="MCD9640257.1"/>
    </source>
</evidence>
<gene>
    <name evidence="2" type="ORF">HAX54_025458</name>
</gene>
<accession>A0ABS8V1K6</accession>
<evidence type="ECO:0000313" key="3">
    <source>
        <dbReference type="Proteomes" id="UP000823775"/>
    </source>
</evidence>
<proteinExistence type="predicted"/>
<feature type="non-terminal residue" evidence="2">
    <location>
        <position position="1"/>
    </location>
</feature>
<protein>
    <submittedName>
        <fullName evidence="2">Uncharacterized protein</fullName>
    </submittedName>
</protein>
<dbReference type="Proteomes" id="UP000823775">
    <property type="component" value="Unassembled WGS sequence"/>
</dbReference>
<keyword evidence="3" id="KW-1185">Reference proteome</keyword>
<comment type="caution">
    <text evidence="2">The sequence shown here is derived from an EMBL/GenBank/DDBJ whole genome shotgun (WGS) entry which is preliminary data.</text>
</comment>
<feature type="non-terminal residue" evidence="2">
    <location>
        <position position="105"/>
    </location>
</feature>
<evidence type="ECO:0000256" key="1">
    <source>
        <dbReference type="SAM" id="MobiDB-lite"/>
    </source>
</evidence>
<name>A0ABS8V1K6_DATST</name>
<sequence>KTHQQTADAETCTAGILPIQHRSPEALGDQAATHRQTAYPVRKLSVNSRWSHSELGNISSVKGKATERWINSANRRCNIGRVNGGSRTPLATRRCFADAAGSLND</sequence>